<dbReference type="EMBL" id="LT629770">
    <property type="protein sequence ID" value="SDS92131.1"/>
    <property type="molecule type" value="Genomic_DNA"/>
</dbReference>
<reference evidence="1 2" key="1">
    <citation type="submission" date="2016-10" db="EMBL/GenBank/DDBJ databases">
        <authorList>
            <person name="de Groot N.N."/>
        </authorList>
    </citation>
    <scope>NUCLEOTIDE SEQUENCE [LARGE SCALE GENOMIC DNA]</scope>
    <source>
        <strain evidence="1 2">DSM 15019</strain>
    </source>
</reference>
<dbReference type="Proteomes" id="UP000182126">
    <property type="component" value="Chromosome I"/>
</dbReference>
<dbReference type="RefSeq" id="WP_060923651.1">
    <property type="nucleotide sequence ID" value="NZ_LT629770.1"/>
</dbReference>
<accession>A0A1H1W658</accession>
<evidence type="ECO:0000313" key="1">
    <source>
        <dbReference type="EMBL" id="SDS92131.1"/>
    </source>
</evidence>
<dbReference type="GeneID" id="36299329"/>
<evidence type="ECO:0000313" key="2">
    <source>
        <dbReference type="Proteomes" id="UP000182126"/>
    </source>
</evidence>
<sequence>MSAQGGEPPTVSVSIRAASGQERRAEQLAEQLDGAFVRICRTGADAGAFAEAWQPWTRRATHHMVLDAAVRPHPRLVAQVHEAVGGRPRAALRFFTPGDGYASHALRLAAFAGYPWLLPPGPDPTSIAVVLPIPEAAEFARSVPAGDDTPEGVLLQRFAEERGLALLASTADLVQRDGPGAHAPATAFLPAAVAPAEWWRRDTLQAPSLIPVVHLRDGQPLSYEAVPGTSDGWRLRPRRDVPTPHARRFARVMHERLLGTEVARSHLRAAAVLLGVAGVLRDQLLLAAAWGRPSEGFGAAVARESAATLALGTLAEAVPAARRPDGAAELRETFEALYEEMTAILRGSPRPEHGADP</sequence>
<gene>
    <name evidence="1" type="ORF">SAMN04489809_3025</name>
</gene>
<protein>
    <submittedName>
        <fullName evidence="1">Uncharacterized protein</fullName>
    </submittedName>
</protein>
<organism evidence="1 2">
    <name type="scientific">Microbacterium paraoxydans</name>
    <dbReference type="NCBI Taxonomy" id="199592"/>
    <lineage>
        <taxon>Bacteria</taxon>
        <taxon>Bacillati</taxon>
        <taxon>Actinomycetota</taxon>
        <taxon>Actinomycetes</taxon>
        <taxon>Micrococcales</taxon>
        <taxon>Microbacteriaceae</taxon>
        <taxon>Microbacterium</taxon>
    </lineage>
</organism>
<proteinExistence type="predicted"/>
<dbReference type="AlphaFoldDB" id="A0A1H1W658"/>
<name>A0A1H1W658_9MICO</name>